<dbReference type="GO" id="GO:0000773">
    <property type="term" value="F:phosphatidyl-N-methylethanolamine N-methyltransferase activity"/>
    <property type="evidence" value="ECO:0007669"/>
    <property type="project" value="UniProtKB-UniRule"/>
</dbReference>
<keyword evidence="3 14" id="KW-0444">Lipid biosynthesis</keyword>
<keyword evidence="10 14" id="KW-0443">Lipid metabolism</keyword>
<comment type="pathway">
    <text evidence="2">Lipid metabolism.</text>
</comment>
<evidence type="ECO:0000256" key="15">
    <source>
        <dbReference type="SAM" id="Phobius"/>
    </source>
</evidence>
<evidence type="ECO:0000256" key="3">
    <source>
        <dbReference type="ARBA" id="ARBA00022516"/>
    </source>
</evidence>
<dbReference type="OrthoDB" id="8300106at2759"/>
<comment type="catalytic activity">
    <reaction evidence="14">
        <text>a 1,2-diacyl-sn-glycero-3-phospho-N-methylethanolamine + S-adenosyl-L-methionine = a 1,2-diacyl-sn-glycero-3-phospho-N,N-dimethylethanolamine + S-adenosyl-L-homocysteine + H(+)</text>
        <dbReference type="Rhea" id="RHEA:32735"/>
        <dbReference type="ChEBI" id="CHEBI:15378"/>
        <dbReference type="ChEBI" id="CHEBI:57856"/>
        <dbReference type="ChEBI" id="CHEBI:59789"/>
        <dbReference type="ChEBI" id="CHEBI:64572"/>
        <dbReference type="ChEBI" id="CHEBI:64573"/>
        <dbReference type="EC" id="2.1.1.71"/>
    </reaction>
</comment>
<feature type="transmembrane region" description="Helical" evidence="15">
    <location>
        <begin position="98"/>
        <end position="116"/>
    </location>
</feature>
<accession>A0A3F2Y760</accession>
<evidence type="ECO:0000256" key="10">
    <source>
        <dbReference type="ARBA" id="ARBA00023098"/>
    </source>
</evidence>
<comment type="similarity">
    <text evidence="14">Belongs to the class VI-like SAM-binding methyltransferase superfamily. PEMT/PEM2 methyltransferase family.</text>
</comment>
<protein>
    <recommendedName>
        <fullName evidence="14">Phosphatidyl-N-methylethanolamine N-methyltransferase</fullName>
        <ecNumber evidence="14">2.1.1.71</ecNumber>
    </recommendedName>
    <alternativeName>
        <fullName evidence="14">Phospholipid methyltransferase</fullName>
        <shortName evidence="14">PLMT</shortName>
    </alternativeName>
</protein>
<dbReference type="GO" id="GO:0006656">
    <property type="term" value="P:phosphatidylcholine biosynthetic process"/>
    <property type="evidence" value="ECO:0007669"/>
    <property type="project" value="UniProtKB-UniRule"/>
</dbReference>
<dbReference type="PROSITE" id="PS51599">
    <property type="entry name" value="SAM_PEMT_PEM2"/>
    <property type="match status" value="1"/>
</dbReference>
<reference evidence="17 18" key="1">
    <citation type="submission" date="2019-07" db="EMBL/GenBank/DDBJ databases">
        <authorList>
            <person name="Friedrich A."/>
            <person name="Schacherer J."/>
        </authorList>
    </citation>
    <scope>NUCLEOTIDE SEQUENCE [LARGE SCALE GENOMIC DNA]</scope>
</reference>
<evidence type="ECO:0000256" key="11">
    <source>
        <dbReference type="ARBA" id="ARBA00023136"/>
    </source>
</evidence>
<keyword evidence="5 14" id="KW-0808">Transferase</keyword>
<dbReference type="InterPro" id="IPR007318">
    <property type="entry name" value="Phopholipid_MeTrfase"/>
</dbReference>
<evidence type="ECO:0000256" key="1">
    <source>
        <dbReference type="ARBA" id="ARBA00004969"/>
    </source>
</evidence>
<evidence type="ECO:0000313" key="16">
    <source>
        <dbReference type="EMBL" id="QOU18341.1"/>
    </source>
</evidence>
<keyword evidence="12 14" id="KW-0594">Phospholipid biosynthesis</keyword>
<feature type="transmembrane region" description="Helical" evidence="15">
    <location>
        <begin position="25"/>
        <end position="41"/>
    </location>
</feature>
<feature type="transmembrane region" description="Helical" evidence="15">
    <location>
        <begin position="62"/>
        <end position="78"/>
    </location>
</feature>
<dbReference type="EMBL" id="CABFWN010000005">
    <property type="protein sequence ID" value="VUG19481.1"/>
    <property type="molecule type" value="Genomic_DNA"/>
</dbReference>
<dbReference type="PANTHER" id="PTHR15458">
    <property type="entry name" value="PHOSPHATIDYLETHANOLAMINE N-METHYLTRANSFERASE"/>
    <property type="match status" value="1"/>
</dbReference>
<evidence type="ECO:0000256" key="5">
    <source>
        <dbReference type="ARBA" id="ARBA00022679"/>
    </source>
</evidence>
<dbReference type="GO" id="GO:0032259">
    <property type="term" value="P:methylation"/>
    <property type="evidence" value="ECO:0007669"/>
    <property type="project" value="UniProtKB-KW"/>
</dbReference>
<evidence type="ECO:0000256" key="6">
    <source>
        <dbReference type="ARBA" id="ARBA00022691"/>
    </source>
</evidence>
<dbReference type="PANTHER" id="PTHR15458:SF5">
    <property type="entry name" value="PHOSPHATIDYLETHANOLAMINE N-METHYLTRANSFERASE"/>
    <property type="match status" value="1"/>
</dbReference>
<reference evidence="16" key="3">
    <citation type="journal article" name="BMC Genomics">
        <title>New genome assemblies reveal patterns of domestication and adaptation across Brettanomyces (Dekkera) species.</title>
        <authorList>
            <person name="Roach M.J."/>
            <person name="Borneman A.R."/>
        </authorList>
    </citation>
    <scope>NUCLEOTIDE SEQUENCE</scope>
    <source>
        <strain evidence="16">UCD 2041</strain>
    </source>
</reference>
<dbReference type="Proteomes" id="UP000478008">
    <property type="component" value="Unassembled WGS sequence"/>
</dbReference>
<dbReference type="AlphaFoldDB" id="A0A3F2Y760"/>
<feature type="topological domain" description="Lumenal" evidence="14">
    <location>
        <begin position="1"/>
        <end position="22"/>
    </location>
</feature>
<evidence type="ECO:0000256" key="2">
    <source>
        <dbReference type="ARBA" id="ARBA00005189"/>
    </source>
</evidence>
<evidence type="ECO:0000256" key="8">
    <source>
        <dbReference type="ARBA" id="ARBA00022824"/>
    </source>
</evidence>
<comment type="subcellular location">
    <subcellularLocation>
        <location evidence="14">Endoplasmic reticulum membrane</location>
        <topology evidence="14">Multi-pass membrane protein</topology>
    </subcellularLocation>
    <subcellularLocation>
        <location evidence="14">Mitochondrion membrane</location>
        <topology evidence="14">Multi-pass membrane protein</topology>
    </subcellularLocation>
</comment>
<feature type="topological domain" description="Cytoplasmic" evidence="14">
    <location>
        <begin position="190"/>
        <end position="209"/>
    </location>
</feature>
<dbReference type="Proteomes" id="UP000663131">
    <property type="component" value="Chromosome 3"/>
</dbReference>
<feature type="binding site" evidence="14">
    <location>
        <begin position="109"/>
        <end position="111"/>
    </location>
    <ligand>
        <name>S-adenosyl-L-methionine</name>
        <dbReference type="ChEBI" id="CHEBI:59789"/>
    </ligand>
</feature>
<dbReference type="EC" id="2.1.1.71" evidence="14"/>
<keyword evidence="9 14" id="KW-1133">Transmembrane helix</keyword>
<keyword evidence="18" id="KW-1185">Reference proteome</keyword>
<proteinExistence type="inferred from homology"/>
<gene>
    <name evidence="17" type="primary">OPI3</name>
    <name evidence="16" type="ORF">BRETT_000065</name>
    <name evidence="17" type="ORF">DEBR0S5_03862G</name>
</gene>
<dbReference type="OMA" id="PTFWNIA"/>
<dbReference type="GO" id="GO:0005789">
    <property type="term" value="C:endoplasmic reticulum membrane"/>
    <property type="evidence" value="ECO:0007669"/>
    <property type="project" value="UniProtKB-SubCell"/>
</dbReference>
<evidence type="ECO:0000256" key="4">
    <source>
        <dbReference type="ARBA" id="ARBA00022603"/>
    </source>
</evidence>
<keyword evidence="4 14" id="KW-0489">Methyltransferase</keyword>
<dbReference type="Pfam" id="PF04191">
    <property type="entry name" value="PEMT"/>
    <property type="match status" value="1"/>
</dbReference>
<comment type="function">
    <text evidence="14">Catalyzes the second two steps of the methylation pathway of phosphatidylcholine biosynthesis, the SAM-dependent methylation of phosphatidylmonomethylethanolamine (PMME) to phosphatidyldimethylethanolamine (PDME) and of PDME to phosphatidylcholine (PC).</text>
</comment>
<feature type="topological domain" description="Cytoplasmic" evidence="14">
    <location>
        <begin position="78"/>
        <end position="104"/>
    </location>
</feature>
<feature type="topological domain" description="Lumenal" evidence="14">
    <location>
        <begin position="44"/>
        <end position="55"/>
    </location>
</feature>
<keyword evidence="8 14" id="KW-0256">Endoplasmic reticulum</keyword>
<feature type="binding site" evidence="14">
    <location>
        <begin position="191"/>
        <end position="192"/>
    </location>
    <ligand>
        <name>S-adenosyl-L-methionine</name>
        <dbReference type="ChEBI" id="CHEBI:59789"/>
    </ligand>
</feature>
<evidence type="ECO:0000256" key="14">
    <source>
        <dbReference type="HAMAP-Rule" id="MF_03216"/>
    </source>
</evidence>
<evidence type="ECO:0000256" key="9">
    <source>
        <dbReference type="ARBA" id="ARBA00022989"/>
    </source>
</evidence>
<dbReference type="PIRSF" id="PIRSF005444">
    <property type="entry name" value="PEMT"/>
    <property type="match status" value="1"/>
</dbReference>
<name>A0A3F2Y760_DEKBR</name>
<evidence type="ECO:0000256" key="13">
    <source>
        <dbReference type="ARBA" id="ARBA00023264"/>
    </source>
</evidence>
<evidence type="ECO:0000256" key="12">
    <source>
        <dbReference type="ARBA" id="ARBA00023209"/>
    </source>
</evidence>
<organism evidence="17 18">
    <name type="scientific">Dekkera bruxellensis</name>
    <name type="common">Brettanomyces custersii</name>
    <dbReference type="NCBI Taxonomy" id="5007"/>
    <lineage>
        <taxon>Eukaryota</taxon>
        <taxon>Fungi</taxon>
        <taxon>Dikarya</taxon>
        <taxon>Ascomycota</taxon>
        <taxon>Saccharomycotina</taxon>
        <taxon>Pichiomycetes</taxon>
        <taxon>Pichiales</taxon>
        <taxon>Pichiaceae</taxon>
        <taxon>Brettanomyces</taxon>
    </lineage>
</organism>
<dbReference type="UniPathway" id="UPA00753"/>
<keyword evidence="14" id="KW-0496">Mitochondrion</keyword>
<feature type="intramembrane region" description="Helical" evidence="14">
    <location>
        <begin position="23"/>
        <end position="43"/>
    </location>
</feature>
<dbReference type="Gene3D" id="1.20.120.1630">
    <property type="match status" value="1"/>
</dbReference>
<evidence type="ECO:0000313" key="18">
    <source>
        <dbReference type="Proteomes" id="UP000478008"/>
    </source>
</evidence>
<dbReference type="GO" id="GO:0031966">
    <property type="term" value="C:mitochondrial membrane"/>
    <property type="evidence" value="ECO:0007669"/>
    <property type="project" value="UniProtKB-SubCell"/>
</dbReference>
<feature type="topological domain" description="Lumenal" evidence="14">
    <location>
        <begin position="126"/>
        <end position="168"/>
    </location>
</feature>
<sequence length="209" mass="23882">MCNVQNISEAYLALFQDIDFNNKELQVAIFFIVFNPLYWNFGARLEYNTKTLSKLSFGSKKLAVYLFSLSVFILGLFRDEFYRKAILEQATSSFLDMPIFKVFGLIFFVLGSIFVLSSMYELGIVGTYLGDHFGFLKDERITKFPFNAVDNPMYDGSSLCFLGTALFYGKPAGIWCSALVFAMYRVVELVEEPFTAKIYANLKGIKKQK</sequence>
<comment type="catalytic activity">
    <reaction evidence="14">
        <text>a 1,2-diacyl-sn-glycero-3-phospho-N,N-dimethylethanolamine + S-adenosyl-L-methionine = a 1,2-diacyl-sn-glycero-3-phosphocholine + S-adenosyl-L-homocysteine + H(+)</text>
        <dbReference type="Rhea" id="RHEA:32739"/>
        <dbReference type="ChEBI" id="CHEBI:15378"/>
        <dbReference type="ChEBI" id="CHEBI:57643"/>
        <dbReference type="ChEBI" id="CHEBI:57856"/>
        <dbReference type="ChEBI" id="CHEBI:59789"/>
        <dbReference type="ChEBI" id="CHEBI:64572"/>
    </reaction>
</comment>
<evidence type="ECO:0000256" key="7">
    <source>
        <dbReference type="ARBA" id="ARBA00022692"/>
    </source>
</evidence>
<dbReference type="EMBL" id="CP063131">
    <property type="protein sequence ID" value="QOU18341.1"/>
    <property type="molecule type" value="Genomic_DNA"/>
</dbReference>
<evidence type="ECO:0000313" key="17">
    <source>
        <dbReference type="EMBL" id="VUG19481.1"/>
    </source>
</evidence>
<dbReference type="InterPro" id="IPR024960">
    <property type="entry name" value="PEMT/MFAP"/>
</dbReference>
<comment type="pathway">
    <text evidence="1 14">Phospholipid metabolism; phosphatidylcholine biosynthesis.</text>
</comment>
<keyword evidence="13 14" id="KW-1208">Phospholipid metabolism</keyword>
<dbReference type="HAMAP" id="MF_03216">
    <property type="entry name" value="PLMT"/>
    <property type="match status" value="1"/>
</dbReference>
<keyword evidence="6 14" id="KW-0949">S-adenosyl-L-methionine</keyword>
<keyword evidence="7 14" id="KW-0812">Transmembrane</keyword>
<keyword evidence="11 14" id="KW-0472">Membrane</keyword>
<dbReference type="STRING" id="5007.A0A3F2Y760"/>
<reference evidence="16" key="2">
    <citation type="submission" date="2020-10" db="EMBL/GenBank/DDBJ databases">
        <authorList>
            <person name="Palmer J.M."/>
        </authorList>
    </citation>
    <scope>NUCLEOTIDE SEQUENCE</scope>
    <source>
        <strain evidence="16">UCD 2041</strain>
    </source>
</reference>